<dbReference type="EMBL" id="CP129683">
    <property type="protein sequence ID" value="XDS51365.1"/>
    <property type="molecule type" value="Genomic_DNA"/>
</dbReference>
<evidence type="ECO:0000313" key="1">
    <source>
        <dbReference type="EMBL" id="XDS46999.1"/>
    </source>
</evidence>
<dbReference type="RefSeq" id="WP_369342328.1">
    <property type="nucleotide sequence ID" value="NZ_CP129675.1"/>
</dbReference>
<proteinExistence type="predicted"/>
<protein>
    <submittedName>
        <fullName evidence="2">Uncharacterized protein</fullName>
    </submittedName>
</protein>
<dbReference type="AlphaFoldDB" id="A0AB39UHL0"/>
<gene>
    <name evidence="3" type="ORF">QN062_04125</name>
    <name evidence="2" type="ORF">QN216_08140</name>
    <name evidence="1" type="ORF">QN217_02325</name>
</gene>
<dbReference type="EMBL" id="CP129675">
    <property type="protein sequence ID" value="XDS46999.1"/>
    <property type="molecule type" value="Genomic_DNA"/>
</dbReference>
<evidence type="ECO:0000313" key="3">
    <source>
        <dbReference type="EMBL" id="XDS51365.1"/>
    </source>
</evidence>
<dbReference type="EMBL" id="CP129682">
    <property type="protein sequence ID" value="XDS48296.1"/>
    <property type="molecule type" value="Genomic_DNA"/>
</dbReference>
<sequence length="122" mass="13600">MSKAKQKGTAAETAVVNYLRQALDDTEHTIHRETLHGTRDIGDISGLKIHGEFVVIEVKNRKQYALKEWLAEARVEAGNADAPYYVVAFKPVRVTNPADYFVLTDLHTLARIAGHGIIEEES</sequence>
<accession>A0AB39UHL0</accession>
<reference evidence="2" key="1">
    <citation type="submission" date="2023-07" db="EMBL/GenBank/DDBJ databases">
        <title>Bifidobacterium aquikefiriaerophilum sp. nov. and Bifidobacterium eccum sp. nov., isolated from water kefir.</title>
        <authorList>
            <person name="Breselge S."/>
            <person name="Bellassi P."/>
            <person name="Barcenilla C."/>
            <person name="Alvarez-Ordonez A."/>
            <person name="Morelli L."/>
            <person name="Cotter P.D."/>
        </authorList>
    </citation>
    <scope>NUCLEOTIDE SEQUENCE</scope>
    <source>
        <strain evidence="3">WK012_4_13</strain>
        <strain evidence="2">WK013_4_14</strain>
        <strain evidence="1">WK048_4_13</strain>
    </source>
</reference>
<organism evidence="2">
    <name type="scientific">Bifidobacterium fermentum</name>
    <dbReference type="NCBI Taxonomy" id="3059035"/>
    <lineage>
        <taxon>Bacteria</taxon>
        <taxon>Bacillati</taxon>
        <taxon>Actinomycetota</taxon>
        <taxon>Actinomycetes</taxon>
        <taxon>Bifidobacteriales</taxon>
        <taxon>Bifidobacteriaceae</taxon>
        <taxon>Bifidobacterium</taxon>
    </lineage>
</organism>
<evidence type="ECO:0000313" key="2">
    <source>
        <dbReference type="EMBL" id="XDS48296.1"/>
    </source>
</evidence>
<dbReference type="KEGG" id="bfk:QN062_04125"/>
<name>A0AB39UHL0_9BIFI</name>